<comment type="caution">
    <text evidence="2">The sequence shown here is derived from an EMBL/GenBank/DDBJ whole genome shotgun (WGS) entry which is preliminary data.</text>
</comment>
<protein>
    <submittedName>
        <fullName evidence="2">Permease</fullName>
    </submittedName>
</protein>
<feature type="transmembrane region" description="Helical" evidence="1">
    <location>
        <begin position="90"/>
        <end position="110"/>
    </location>
</feature>
<feature type="transmembrane region" description="Helical" evidence="1">
    <location>
        <begin position="21"/>
        <end position="40"/>
    </location>
</feature>
<accession>A0A841U239</accession>
<evidence type="ECO:0000313" key="2">
    <source>
        <dbReference type="EMBL" id="MBB6694606.1"/>
    </source>
</evidence>
<dbReference type="Proteomes" id="UP000553776">
    <property type="component" value="Unassembled WGS sequence"/>
</dbReference>
<keyword evidence="1" id="KW-1133">Transmembrane helix</keyword>
<organism evidence="2 3">
    <name type="scientific">Cohnella xylanilytica</name>
    <dbReference type="NCBI Taxonomy" id="557555"/>
    <lineage>
        <taxon>Bacteria</taxon>
        <taxon>Bacillati</taxon>
        <taxon>Bacillota</taxon>
        <taxon>Bacilli</taxon>
        <taxon>Bacillales</taxon>
        <taxon>Paenibacillaceae</taxon>
        <taxon>Cohnella</taxon>
    </lineage>
</organism>
<keyword evidence="3" id="KW-1185">Reference proteome</keyword>
<dbReference type="AlphaFoldDB" id="A0A841U239"/>
<dbReference type="EMBL" id="JACJVR010000097">
    <property type="protein sequence ID" value="MBB6694606.1"/>
    <property type="molecule type" value="Genomic_DNA"/>
</dbReference>
<dbReference type="RefSeq" id="WP_185138565.1">
    <property type="nucleotide sequence ID" value="NZ_JACJVR010000097.1"/>
</dbReference>
<gene>
    <name evidence="2" type="ORF">H7B90_24725</name>
</gene>
<keyword evidence="1" id="KW-0472">Membrane</keyword>
<name>A0A841U239_9BACL</name>
<keyword evidence="1" id="KW-0812">Transmembrane</keyword>
<reference evidence="2 3" key="1">
    <citation type="submission" date="2020-08" db="EMBL/GenBank/DDBJ databases">
        <title>Cohnella phylogeny.</title>
        <authorList>
            <person name="Dunlap C."/>
        </authorList>
    </citation>
    <scope>NUCLEOTIDE SEQUENCE [LARGE SCALE GENOMIC DNA]</scope>
    <source>
        <strain evidence="2 3">DSM 25239</strain>
    </source>
</reference>
<feature type="transmembrane region" description="Helical" evidence="1">
    <location>
        <begin position="130"/>
        <end position="153"/>
    </location>
</feature>
<feature type="transmembrane region" description="Helical" evidence="1">
    <location>
        <begin position="64"/>
        <end position="83"/>
    </location>
</feature>
<feature type="transmembrane region" description="Helical" evidence="1">
    <location>
        <begin position="173"/>
        <end position="192"/>
    </location>
</feature>
<evidence type="ECO:0000313" key="3">
    <source>
        <dbReference type="Proteomes" id="UP000553776"/>
    </source>
</evidence>
<sequence>MFAGHFGLAAAVKARTPQIPMWALMLATQLLDVLFVPFLLTETETIVPVEGANSYGGSVIHADYTHSLVGALLIAAAAGWLASRRWGRKGGWTIGAVVMSHWVLDLLVHRPDMPILPGNAGGLPLLGLGLWRWPAVSLAMELALIVLGAVLYVRSLPKSRSRPAVPLLKRGNLWAGLAMAALLAASLASDVLGV</sequence>
<proteinExistence type="predicted"/>
<evidence type="ECO:0000256" key="1">
    <source>
        <dbReference type="SAM" id="Phobius"/>
    </source>
</evidence>